<feature type="compositionally biased region" description="Pro residues" evidence="1">
    <location>
        <begin position="84"/>
        <end position="106"/>
    </location>
</feature>
<proteinExistence type="predicted"/>
<dbReference type="Proteomes" id="UP000095042">
    <property type="component" value="Unassembled WGS sequence"/>
</dbReference>
<sequence length="165" mass="17449">MKKRLFGGALALGVAFFAPGEAYSQSNENEPAAEGAAATATEQPAGGEPPEGEVPPVEVIQPKPEPTPAPVEAEARPEPRPRPRPAPQPVVSAPPPPPPPVADLPPLEPEIVLPSIITQPVPGYYGRRVARLPMNGQWIRPNRPSTLSVASYQAICRTSRARPAE</sequence>
<keyword evidence="2" id="KW-0732">Signal</keyword>
<feature type="signal peptide" evidence="2">
    <location>
        <begin position="1"/>
        <end position="24"/>
    </location>
</feature>
<keyword evidence="4" id="KW-1185">Reference proteome</keyword>
<evidence type="ECO:0000256" key="2">
    <source>
        <dbReference type="SAM" id="SignalP"/>
    </source>
</evidence>
<gene>
    <name evidence="3" type="ORF">AUC71_11835</name>
</gene>
<protein>
    <submittedName>
        <fullName evidence="3">Uncharacterized protein</fullName>
    </submittedName>
</protein>
<reference evidence="3 4" key="1">
    <citation type="journal article" date="2016" name="Environ. Microbiol.">
        <title>New Methyloceanibacter diversity from North Sea sediments includes methanotroph containing solely the soluble methane monooxygenase.</title>
        <authorList>
            <person name="Vekeman B."/>
            <person name="Kerckhof F.M."/>
            <person name="Cremers G."/>
            <person name="de Vos P."/>
            <person name="Vandamme P."/>
            <person name="Boon N."/>
            <person name="Op den Camp H.J."/>
            <person name="Heylen K."/>
        </authorList>
    </citation>
    <scope>NUCLEOTIDE SEQUENCE [LARGE SCALE GENOMIC DNA]</scope>
    <source>
        <strain evidence="3 4">R-67177</strain>
    </source>
</reference>
<feature type="region of interest" description="Disordered" evidence="1">
    <location>
        <begin position="23"/>
        <end position="106"/>
    </location>
</feature>
<organism evidence="3 4">
    <name type="scientific">Methyloceanibacter marginalis</name>
    <dbReference type="NCBI Taxonomy" id="1774971"/>
    <lineage>
        <taxon>Bacteria</taxon>
        <taxon>Pseudomonadati</taxon>
        <taxon>Pseudomonadota</taxon>
        <taxon>Alphaproteobacteria</taxon>
        <taxon>Hyphomicrobiales</taxon>
        <taxon>Hyphomicrobiaceae</taxon>
        <taxon>Methyloceanibacter</taxon>
    </lineage>
</organism>
<name>A0A1E3WB72_9HYPH</name>
<evidence type="ECO:0000313" key="4">
    <source>
        <dbReference type="Proteomes" id="UP000095042"/>
    </source>
</evidence>
<accession>A0A1E3WB72</accession>
<dbReference type="AlphaFoldDB" id="A0A1E3WB72"/>
<feature type="compositionally biased region" description="Low complexity" evidence="1">
    <location>
        <begin position="27"/>
        <end position="59"/>
    </location>
</feature>
<comment type="caution">
    <text evidence="3">The sequence shown here is derived from an EMBL/GenBank/DDBJ whole genome shotgun (WGS) entry which is preliminary data.</text>
</comment>
<evidence type="ECO:0000256" key="1">
    <source>
        <dbReference type="SAM" id="MobiDB-lite"/>
    </source>
</evidence>
<evidence type="ECO:0000313" key="3">
    <source>
        <dbReference type="EMBL" id="ODS03055.1"/>
    </source>
</evidence>
<feature type="chain" id="PRO_5009139156" evidence="2">
    <location>
        <begin position="25"/>
        <end position="165"/>
    </location>
</feature>
<dbReference type="EMBL" id="LPWD01000178">
    <property type="protein sequence ID" value="ODS03055.1"/>
    <property type="molecule type" value="Genomic_DNA"/>
</dbReference>